<dbReference type="FunFam" id="2.10.25.10:FF:000118">
    <property type="entry name" value="protein delta homolog 2"/>
    <property type="match status" value="1"/>
</dbReference>
<keyword evidence="2" id="KW-0732">Signal</keyword>
<dbReference type="InterPro" id="IPR051022">
    <property type="entry name" value="Notch_Cell-Fate_Det"/>
</dbReference>
<sequence length="476" mass="51769">MVSSASNNTTLFDNFTTEWVDFNFLTCVLPKTVNISLLTCLPSVLYTEINDVDCLAATEVNFDQNTCQSTTHTTAYTGSSPMTTKQTTIQTITNTKAQTSVSTTATVSGLSVTTMSVTTEKQATTGTMYTSIIATSTGASSSATVIIDKTDTSTTSISTFRSSTTTTVTRTTATATTTTTTGTTTTGTTTTATTTTATTTTTTTTKTTTTATTTTTTTTTATRTTINDNHNNITTMATYTTRTTIITRYNNLFSCENDSYIGTYCNISSDACTITQPCQNGGTCFPNNTVLAGYYCECLTGYEGYDCENDQQACTDNKCWHNGTCMPVNAAVASTDGLNFKCDCIEGYNGAYCELNVDLCANITCENRGICQTVAMQWQCLCLNSVYYYGDLCQFKTNKLKIREILSSSFAYIAIGAISVTCTFVIVMDVLKYAFHIDPVECERDNYRRRREAQRRAKRPIKPNEAKVALRFQYVS</sequence>
<reference evidence="8" key="1">
    <citation type="submission" date="2021-02" db="EMBL/GenBank/DDBJ databases">
        <authorList>
            <person name="Nowell W R."/>
        </authorList>
    </citation>
    <scope>NUCLEOTIDE SEQUENCE</scope>
</reference>
<keyword evidence="1 5" id="KW-0245">EGF-like domain</keyword>
<evidence type="ECO:0000256" key="4">
    <source>
        <dbReference type="ARBA" id="ARBA00023157"/>
    </source>
</evidence>
<name>A0A818CSI0_9BILA</name>
<dbReference type="CDD" id="cd00054">
    <property type="entry name" value="EGF_CA"/>
    <property type="match status" value="1"/>
</dbReference>
<keyword evidence="6" id="KW-1133">Transmembrane helix</keyword>
<feature type="disulfide bond" evidence="5">
    <location>
        <begin position="298"/>
        <end position="307"/>
    </location>
</feature>
<dbReference type="Proteomes" id="UP000663833">
    <property type="component" value="Unassembled WGS sequence"/>
</dbReference>
<feature type="domain" description="EGF-like" evidence="7">
    <location>
        <begin position="268"/>
        <end position="308"/>
    </location>
</feature>
<evidence type="ECO:0000313" key="10">
    <source>
        <dbReference type="Proteomes" id="UP000663833"/>
    </source>
</evidence>
<organism evidence="8 10">
    <name type="scientific">Rotaria socialis</name>
    <dbReference type="NCBI Taxonomy" id="392032"/>
    <lineage>
        <taxon>Eukaryota</taxon>
        <taxon>Metazoa</taxon>
        <taxon>Spiralia</taxon>
        <taxon>Gnathifera</taxon>
        <taxon>Rotifera</taxon>
        <taxon>Eurotatoria</taxon>
        <taxon>Bdelloidea</taxon>
        <taxon>Philodinida</taxon>
        <taxon>Philodinidae</taxon>
        <taxon>Rotaria</taxon>
    </lineage>
</organism>
<feature type="domain" description="EGF-like" evidence="7">
    <location>
        <begin position="310"/>
        <end position="354"/>
    </location>
</feature>
<evidence type="ECO:0000256" key="1">
    <source>
        <dbReference type="ARBA" id="ARBA00022536"/>
    </source>
</evidence>
<evidence type="ECO:0000313" key="9">
    <source>
        <dbReference type="EMBL" id="CAF4415346.1"/>
    </source>
</evidence>
<gene>
    <name evidence="9" type="ORF">HFQ381_LOCUS21148</name>
    <name evidence="8" type="ORF">LUA448_LOCUS20614</name>
</gene>
<dbReference type="InterPro" id="IPR000742">
    <property type="entry name" value="EGF"/>
</dbReference>
<dbReference type="GO" id="GO:0045197">
    <property type="term" value="P:establishment or maintenance of epithelial cell apical/basal polarity"/>
    <property type="evidence" value="ECO:0007669"/>
    <property type="project" value="TreeGrafter"/>
</dbReference>
<protein>
    <recommendedName>
        <fullName evidence="7">EGF-like domain-containing protein</fullName>
    </recommendedName>
</protein>
<dbReference type="SMART" id="SM00181">
    <property type="entry name" value="EGF"/>
    <property type="match status" value="3"/>
</dbReference>
<dbReference type="GO" id="GO:0007157">
    <property type="term" value="P:heterophilic cell-cell adhesion via plasma membrane cell adhesion molecules"/>
    <property type="evidence" value="ECO:0007669"/>
    <property type="project" value="TreeGrafter"/>
</dbReference>
<comment type="caution">
    <text evidence="5">Lacks conserved residue(s) required for the propagation of feature annotation.</text>
</comment>
<dbReference type="PROSITE" id="PS01186">
    <property type="entry name" value="EGF_2"/>
    <property type="match status" value="2"/>
</dbReference>
<accession>A0A818CSI0</accession>
<dbReference type="Pfam" id="PF00008">
    <property type="entry name" value="EGF"/>
    <property type="match status" value="1"/>
</dbReference>
<comment type="caution">
    <text evidence="8">The sequence shown here is derived from an EMBL/GenBank/DDBJ whole genome shotgun (WGS) entry which is preliminary data.</text>
</comment>
<evidence type="ECO:0000256" key="3">
    <source>
        <dbReference type="ARBA" id="ARBA00022737"/>
    </source>
</evidence>
<dbReference type="PANTHER" id="PTHR24049">
    <property type="entry name" value="CRUMBS FAMILY MEMBER"/>
    <property type="match status" value="1"/>
</dbReference>
<evidence type="ECO:0000259" key="7">
    <source>
        <dbReference type="PROSITE" id="PS50026"/>
    </source>
</evidence>
<evidence type="ECO:0000313" key="8">
    <source>
        <dbReference type="EMBL" id="CAF3434129.1"/>
    </source>
</evidence>
<proteinExistence type="predicted"/>
<dbReference type="SUPFAM" id="SSF57196">
    <property type="entry name" value="EGF/Laminin"/>
    <property type="match status" value="2"/>
</dbReference>
<evidence type="ECO:0000256" key="5">
    <source>
        <dbReference type="PROSITE-ProRule" id="PRU00076"/>
    </source>
</evidence>
<dbReference type="AlphaFoldDB" id="A0A818CSI0"/>
<dbReference type="Gene3D" id="2.10.25.10">
    <property type="entry name" value="Laminin"/>
    <property type="match status" value="2"/>
</dbReference>
<feature type="domain" description="EGF-like" evidence="7">
    <location>
        <begin position="356"/>
        <end position="394"/>
    </location>
</feature>
<dbReference type="EMBL" id="CAJNYD010002586">
    <property type="protein sequence ID" value="CAF3434129.1"/>
    <property type="molecule type" value="Genomic_DNA"/>
</dbReference>
<keyword evidence="4 5" id="KW-1015">Disulfide bond</keyword>
<evidence type="ECO:0000256" key="6">
    <source>
        <dbReference type="SAM" id="Phobius"/>
    </source>
</evidence>
<feature type="transmembrane region" description="Helical" evidence="6">
    <location>
        <begin position="410"/>
        <end position="431"/>
    </location>
</feature>
<evidence type="ECO:0000256" key="2">
    <source>
        <dbReference type="ARBA" id="ARBA00022729"/>
    </source>
</evidence>
<feature type="disulfide bond" evidence="5">
    <location>
        <begin position="344"/>
        <end position="353"/>
    </location>
</feature>
<keyword evidence="6" id="KW-0812">Transmembrane</keyword>
<dbReference type="PROSITE" id="PS50026">
    <property type="entry name" value="EGF_3"/>
    <property type="match status" value="3"/>
</dbReference>
<dbReference type="PANTHER" id="PTHR24049:SF22">
    <property type="entry name" value="DROSOPHILA CRUMBS HOMOLOG"/>
    <property type="match status" value="1"/>
</dbReference>
<dbReference type="PROSITE" id="PS00022">
    <property type="entry name" value="EGF_1"/>
    <property type="match status" value="2"/>
</dbReference>
<dbReference type="GO" id="GO:0032991">
    <property type="term" value="C:protein-containing complex"/>
    <property type="evidence" value="ECO:0007669"/>
    <property type="project" value="TreeGrafter"/>
</dbReference>
<keyword evidence="6" id="KW-0472">Membrane</keyword>
<dbReference type="EMBL" id="CAJOBO010001872">
    <property type="protein sequence ID" value="CAF4415346.1"/>
    <property type="molecule type" value="Genomic_DNA"/>
</dbReference>
<dbReference type="Proteomes" id="UP000663851">
    <property type="component" value="Unassembled WGS sequence"/>
</dbReference>
<dbReference type="GO" id="GO:0005886">
    <property type="term" value="C:plasma membrane"/>
    <property type="evidence" value="ECO:0007669"/>
    <property type="project" value="TreeGrafter"/>
</dbReference>
<keyword evidence="3" id="KW-0677">Repeat</keyword>